<reference evidence="2" key="1">
    <citation type="submission" date="2019-03" db="EMBL/GenBank/DDBJ databases">
        <authorList>
            <consortium name="Pathogen Informatics"/>
        </authorList>
    </citation>
    <scope>NUCLEOTIDE SEQUENCE</scope>
    <source>
        <strain evidence="2">5012STDY7626360</strain>
    </source>
</reference>
<gene>
    <name evidence="2" type="ORF">SAMEA4873561_01086</name>
</gene>
<feature type="region of interest" description="Disordered" evidence="1">
    <location>
        <begin position="1"/>
        <end position="107"/>
    </location>
</feature>
<evidence type="ECO:0000256" key="1">
    <source>
        <dbReference type="SAM" id="MobiDB-lite"/>
    </source>
</evidence>
<sequence length="263" mass="26187">MFAGPTDSRSRTSRPGKAQPPPGINAAPCLMPSPGGAALTGPTDSRSRTSRPGKAQPPPGNKAAPCLMASPGGAALTGPTRCEPVRGPGRPGKAPAATRQNNGATGNVPARAALSRATASMLLPGRLRSRLIVCVMAVMVQGAHRGRPVAAAPCTPGLRPATSPLRGAFDLSLQASGRAEAASLQNTALSPHPCGLPRPSGNVSAMLRPPAPAVSAAPAPAVIWGCRPGKAQPPPGIKAAPCLMPSPGGAVACRANRQSEPDG</sequence>
<accession>A0A486U2W7</accession>
<protein>
    <submittedName>
        <fullName evidence="2">Uncharacterized protein</fullName>
    </submittedName>
</protein>
<organism evidence="2">
    <name type="scientific">Klebsiella pneumoniae</name>
    <dbReference type="NCBI Taxonomy" id="573"/>
    <lineage>
        <taxon>Bacteria</taxon>
        <taxon>Pseudomonadati</taxon>
        <taxon>Pseudomonadota</taxon>
        <taxon>Gammaproteobacteria</taxon>
        <taxon>Enterobacterales</taxon>
        <taxon>Enterobacteriaceae</taxon>
        <taxon>Klebsiella/Raoultella group</taxon>
        <taxon>Klebsiella</taxon>
        <taxon>Klebsiella pneumoniae complex</taxon>
    </lineage>
</organism>
<dbReference type="AlphaFoldDB" id="A0A486U2W7"/>
<dbReference type="EMBL" id="CAAHDG010000003">
    <property type="protein sequence ID" value="VGM32896.1"/>
    <property type="molecule type" value="Genomic_DNA"/>
</dbReference>
<proteinExistence type="predicted"/>
<name>A0A486U2W7_KLEPN</name>
<evidence type="ECO:0000313" key="2">
    <source>
        <dbReference type="EMBL" id="VGM32896.1"/>
    </source>
</evidence>